<name>A0A9N9T752_DIABA</name>
<keyword evidence="2" id="KW-1185">Reference proteome</keyword>
<evidence type="ECO:0000313" key="1">
    <source>
        <dbReference type="EMBL" id="CAG9835712.1"/>
    </source>
</evidence>
<evidence type="ECO:0000313" key="2">
    <source>
        <dbReference type="Proteomes" id="UP001153709"/>
    </source>
</evidence>
<gene>
    <name evidence="1" type="ORF">DIABBA_LOCUS8880</name>
</gene>
<dbReference type="Proteomes" id="UP001153709">
    <property type="component" value="Chromosome 6"/>
</dbReference>
<reference evidence="1" key="1">
    <citation type="submission" date="2022-01" db="EMBL/GenBank/DDBJ databases">
        <authorList>
            <person name="King R."/>
        </authorList>
    </citation>
    <scope>NUCLEOTIDE SEQUENCE</scope>
</reference>
<dbReference type="OrthoDB" id="6779930at2759"/>
<dbReference type="EMBL" id="OU898281">
    <property type="protein sequence ID" value="CAG9835712.1"/>
    <property type="molecule type" value="Genomic_DNA"/>
</dbReference>
<dbReference type="AlphaFoldDB" id="A0A9N9T752"/>
<protein>
    <submittedName>
        <fullName evidence="1">Uncharacterized protein</fullName>
    </submittedName>
</protein>
<accession>A0A9N9T752</accession>
<organism evidence="1 2">
    <name type="scientific">Diabrotica balteata</name>
    <name type="common">Banded cucumber beetle</name>
    <dbReference type="NCBI Taxonomy" id="107213"/>
    <lineage>
        <taxon>Eukaryota</taxon>
        <taxon>Metazoa</taxon>
        <taxon>Ecdysozoa</taxon>
        <taxon>Arthropoda</taxon>
        <taxon>Hexapoda</taxon>
        <taxon>Insecta</taxon>
        <taxon>Pterygota</taxon>
        <taxon>Neoptera</taxon>
        <taxon>Endopterygota</taxon>
        <taxon>Coleoptera</taxon>
        <taxon>Polyphaga</taxon>
        <taxon>Cucujiformia</taxon>
        <taxon>Chrysomeloidea</taxon>
        <taxon>Chrysomelidae</taxon>
        <taxon>Galerucinae</taxon>
        <taxon>Diabroticina</taxon>
        <taxon>Diabroticites</taxon>
        <taxon>Diabrotica</taxon>
    </lineage>
</organism>
<sequence length="135" mass="15683">MGTRRFYTLAELEDIINDPYFLDDDEDNGIYIVELPPDNVDDVSDVEEIDKDILEDTCPKDFPGKLKIHSAAINTESLSPLDVTPDETPYNTQNEITQKRQMKTEARKLKPNLDWRKCRSDFIKNFWDNTDIVQA</sequence>
<proteinExistence type="predicted"/>